<keyword evidence="2" id="KW-0560">Oxidoreductase</keyword>
<evidence type="ECO:0000259" key="6">
    <source>
        <dbReference type="Pfam" id="PF02826"/>
    </source>
</evidence>
<evidence type="ECO:0000256" key="5">
    <source>
        <dbReference type="SAM" id="Phobius"/>
    </source>
</evidence>
<dbReference type="PANTHER" id="PTHR42789">
    <property type="entry name" value="D-ISOMER SPECIFIC 2-HYDROXYACID DEHYDROGENASE FAMILY PROTEIN (AFU_ORTHOLOGUE AFUA_6G10090)"/>
    <property type="match status" value="1"/>
</dbReference>
<feature type="transmembrane region" description="Helical" evidence="5">
    <location>
        <begin position="177"/>
        <end position="204"/>
    </location>
</feature>
<feature type="transmembrane region" description="Helical" evidence="5">
    <location>
        <begin position="25"/>
        <end position="46"/>
    </location>
</feature>
<dbReference type="PANTHER" id="PTHR42789:SF1">
    <property type="entry name" value="D-ISOMER SPECIFIC 2-HYDROXYACID DEHYDROGENASE FAMILY PROTEIN (AFU_ORTHOLOGUE AFUA_6G10090)"/>
    <property type="match status" value="1"/>
</dbReference>
<feature type="transmembrane region" description="Helical" evidence="5">
    <location>
        <begin position="58"/>
        <end position="80"/>
    </location>
</feature>
<dbReference type="GO" id="GO:0051287">
    <property type="term" value="F:NAD binding"/>
    <property type="evidence" value="ECO:0007669"/>
    <property type="project" value="InterPro"/>
</dbReference>
<dbReference type="OrthoDB" id="298012at2759"/>
<dbReference type="InterPro" id="IPR006140">
    <property type="entry name" value="D-isomer_DH_NAD-bd"/>
</dbReference>
<dbReference type="CDD" id="cd12169">
    <property type="entry name" value="PGDH_like_1"/>
    <property type="match status" value="1"/>
</dbReference>
<dbReference type="PROSITE" id="PS00671">
    <property type="entry name" value="D_2_HYDROXYACID_DH_3"/>
    <property type="match status" value="1"/>
</dbReference>
<dbReference type="AlphaFoldDB" id="A0A7C8IU47"/>
<name>A0A7C8IU47_9PEZI</name>
<reference evidence="8 9" key="1">
    <citation type="submission" date="2019-12" db="EMBL/GenBank/DDBJ databases">
        <title>Draft genome sequence of the ascomycete Xylaria multiplex DSM 110363.</title>
        <authorList>
            <person name="Buettner E."/>
            <person name="Kellner H."/>
        </authorList>
    </citation>
    <scope>NUCLEOTIDE SEQUENCE [LARGE SCALE GENOMIC DNA]</scope>
    <source>
        <strain evidence="8 9">DSM 110363</strain>
    </source>
</reference>
<gene>
    <name evidence="8" type="ORF">GQX73_g3575</name>
</gene>
<feature type="transmembrane region" description="Helical" evidence="5">
    <location>
        <begin position="100"/>
        <end position="123"/>
    </location>
</feature>
<accession>A0A7C8IU47</accession>
<dbReference type="InterPro" id="IPR029753">
    <property type="entry name" value="D-isomer_DH_CS"/>
</dbReference>
<dbReference type="EMBL" id="WUBL01000028">
    <property type="protein sequence ID" value="KAF2970003.1"/>
    <property type="molecule type" value="Genomic_DNA"/>
</dbReference>
<dbReference type="InterPro" id="IPR036291">
    <property type="entry name" value="NAD(P)-bd_dom_sf"/>
</dbReference>
<organism evidence="8 9">
    <name type="scientific">Xylaria multiplex</name>
    <dbReference type="NCBI Taxonomy" id="323545"/>
    <lineage>
        <taxon>Eukaryota</taxon>
        <taxon>Fungi</taxon>
        <taxon>Dikarya</taxon>
        <taxon>Ascomycota</taxon>
        <taxon>Pezizomycotina</taxon>
        <taxon>Sordariomycetes</taxon>
        <taxon>Xylariomycetidae</taxon>
        <taxon>Xylariales</taxon>
        <taxon>Xylariaceae</taxon>
        <taxon>Xylaria</taxon>
    </lineage>
</organism>
<dbReference type="InterPro" id="IPR049326">
    <property type="entry name" value="Rhodopsin_dom_fungi"/>
</dbReference>
<feature type="region of interest" description="Disordered" evidence="4">
    <location>
        <begin position="983"/>
        <end position="1013"/>
    </location>
</feature>
<comment type="similarity">
    <text evidence="1">Belongs to the D-isomer specific 2-hydroxyacid dehydrogenase family.</text>
</comment>
<evidence type="ECO:0000256" key="4">
    <source>
        <dbReference type="SAM" id="MobiDB-lite"/>
    </source>
</evidence>
<dbReference type="Proteomes" id="UP000481858">
    <property type="component" value="Unassembled WGS sequence"/>
</dbReference>
<feature type="compositionally biased region" description="Gly residues" evidence="4">
    <location>
        <begin position="566"/>
        <end position="576"/>
    </location>
</feature>
<sequence length="1013" mass="109540">MDFGRPQDGLEWQYEHRDETQVPGLIAACATTAAASIIIIALRFLSRRLLRDRLRLEASDWLILAAWVFFAATNICWAVGTKYGIGRHAVVVTNIHIIQILAIVGEASYVLAIAFIKFSILALYSKIFTVKNSRYYVWGIAIIVAGWAMSGFVVAIFQCSSIDYVWRPDAREFCINFSIRNLVSGIINVATSIFILTMATPLVWGQSITGQEKWPVLFTFAIGSSACIISIVRLPYSIKVGTNDETWDCTPTVIISVVEITVGMLAISIPTYQPLYTHLFGLLLTTGPRNASINVEACQARGIPVAGTGRGKAPVPSGPDSTTQHTVALILALARNIPQDDAAMKSGGWQTKDAMGLSGKIFGTVGLGRLGVSVSRIMHLAFGMKVIAWSTNLTQDAADEQARAAKLPVEDETGGKTFKVVSRDELFSTADVVSIHVVLSERSRGLVGTGDLEKMKKSALLVNTSRGPIINEDELLEAGKKGLIRGIGLDVYGLEPLPSDSEWRTTNWGESGRSEVVMTPHMGYVVADDIAGWYEQQAENILRPDSSIMDTMEVVSDGSSSASGDAYGGGGGGGFLGPSSTPASLNNPQATTVLEGLNTTTLPAPVLPAPALPALPTIPSSVAATVLRSSARNHNTSSLLRGPIPQKGSGQDRFRQILEQKESVRLTTADQSNPFAVPTYTTQRLAATQPYSPEHTAVDPPLFTLRAATSAFPSSQGMDRAIATPSEIKPEMSLAVKAEPKDSSLFRPKPTAGEFHSQSDYRTVNVGTAAQNYPLATARLSAQCQLRHFNPKWHETSGPTGFRCSVQLINKVIHGDHIYPSAYDAKQAVAEKALVYVRRLPCEDPAPRVAVKIRSGEQTDRFTDRNRLGRAQVKKELSANTDHAGLPGQYTYATPASANAACNWSAFGYNENRALLHRIQSLFGGAGPSPAVLSDPLAAQAFLQGLAVGTSVRATSSVYEPYLEPQGRPLPVISGEIYRSYEARERSPATSVNRNYRDRSSPRRRKSYEPDSR</sequence>
<keyword evidence="5" id="KW-0472">Membrane</keyword>
<evidence type="ECO:0000313" key="8">
    <source>
        <dbReference type="EMBL" id="KAF2970003.1"/>
    </source>
</evidence>
<protein>
    <submittedName>
        <fullName evidence="8">Uncharacterized protein</fullName>
    </submittedName>
</protein>
<feature type="region of interest" description="Disordered" evidence="4">
    <location>
        <begin position="556"/>
        <end position="580"/>
    </location>
</feature>
<dbReference type="Pfam" id="PF02826">
    <property type="entry name" value="2-Hacid_dh_C"/>
    <property type="match status" value="1"/>
</dbReference>
<dbReference type="Gene3D" id="3.40.50.720">
    <property type="entry name" value="NAD(P)-binding Rossmann-like Domain"/>
    <property type="match status" value="2"/>
</dbReference>
<keyword evidence="5" id="KW-0812">Transmembrane</keyword>
<feature type="transmembrane region" description="Helical" evidence="5">
    <location>
        <begin position="216"/>
        <end position="236"/>
    </location>
</feature>
<keyword evidence="5" id="KW-1133">Transmembrane helix</keyword>
<dbReference type="SUPFAM" id="SSF51735">
    <property type="entry name" value="NAD(P)-binding Rossmann-fold domains"/>
    <property type="match status" value="1"/>
</dbReference>
<keyword evidence="9" id="KW-1185">Reference proteome</keyword>
<comment type="caution">
    <text evidence="8">The sequence shown here is derived from an EMBL/GenBank/DDBJ whole genome shotgun (WGS) entry which is preliminary data.</text>
</comment>
<dbReference type="Pfam" id="PF20684">
    <property type="entry name" value="Fung_rhodopsin"/>
    <property type="match status" value="1"/>
</dbReference>
<evidence type="ECO:0000313" key="9">
    <source>
        <dbReference type="Proteomes" id="UP000481858"/>
    </source>
</evidence>
<dbReference type="InterPro" id="IPR050857">
    <property type="entry name" value="D-2-hydroxyacid_DH"/>
</dbReference>
<feature type="transmembrane region" description="Helical" evidence="5">
    <location>
        <begin position="135"/>
        <end position="157"/>
    </location>
</feature>
<keyword evidence="3" id="KW-0520">NAD</keyword>
<feature type="domain" description="Rhodopsin" evidence="7">
    <location>
        <begin position="42"/>
        <end position="277"/>
    </location>
</feature>
<dbReference type="GO" id="GO:0016491">
    <property type="term" value="F:oxidoreductase activity"/>
    <property type="evidence" value="ECO:0007669"/>
    <property type="project" value="UniProtKB-KW"/>
</dbReference>
<feature type="domain" description="D-isomer specific 2-hydroxyacid dehydrogenase NAD-binding" evidence="6">
    <location>
        <begin position="327"/>
        <end position="523"/>
    </location>
</feature>
<feature type="compositionally biased region" description="Basic and acidic residues" evidence="4">
    <location>
        <begin position="995"/>
        <end position="1013"/>
    </location>
</feature>
<evidence type="ECO:0000256" key="3">
    <source>
        <dbReference type="ARBA" id="ARBA00023027"/>
    </source>
</evidence>
<evidence type="ECO:0000256" key="1">
    <source>
        <dbReference type="ARBA" id="ARBA00005854"/>
    </source>
</evidence>
<feature type="compositionally biased region" description="Low complexity" evidence="4">
    <location>
        <begin position="556"/>
        <end position="565"/>
    </location>
</feature>
<evidence type="ECO:0000256" key="2">
    <source>
        <dbReference type="ARBA" id="ARBA00023002"/>
    </source>
</evidence>
<evidence type="ECO:0000259" key="7">
    <source>
        <dbReference type="Pfam" id="PF20684"/>
    </source>
</evidence>
<dbReference type="InParanoid" id="A0A7C8IU47"/>
<proteinExistence type="inferred from homology"/>